<dbReference type="CDD" id="cd00037">
    <property type="entry name" value="CLECT"/>
    <property type="match status" value="1"/>
</dbReference>
<evidence type="ECO:0000256" key="3">
    <source>
        <dbReference type="ARBA" id="ARBA00022737"/>
    </source>
</evidence>
<evidence type="ECO:0000259" key="10">
    <source>
        <dbReference type="PROSITE" id="PS50835"/>
    </source>
</evidence>
<dbReference type="PROSITE" id="PS50853">
    <property type="entry name" value="FN3"/>
    <property type="match status" value="4"/>
</dbReference>
<dbReference type="PROSITE" id="PS50835">
    <property type="entry name" value="IG_LIKE"/>
    <property type="match status" value="6"/>
</dbReference>
<evidence type="ECO:0000313" key="12">
    <source>
        <dbReference type="EMBL" id="KAK2705397.1"/>
    </source>
</evidence>
<dbReference type="SUPFAM" id="SSF48726">
    <property type="entry name" value="Immunoglobulin"/>
    <property type="match status" value="6"/>
</dbReference>
<dbReference type="InterPro" id="IPR003598">
    <property type="entry name" value="Ig_sub2"/>
</dbReference>
<evidence type="ECO:0008006" key="14">
    <source>
        <dbReference type="Google" id="ProtNLM"/>
    </source>
</evidence>
<dbReference type="Proteomes" id="UP001187531">
    <property type="component" value="Unassembled WGS sequence"/>
</dbReference>
<evidence type="ECO:0000313" key="13">
    <source>
        <dbReference type="Proteomes" id="UP001187531"/>
    </source>
</evidence>
<dbReference type="Gene3D" id="3.10.100.10">
    <property type="entry name" value="Mannose-Binding Protein A, subunit A"/>
    <property type="match status" value="1"/>
</dbReference>
<feature type="domain" description="Ig-like" evidence="10">
    <location>
        <begin position="404"/>
        <end position="484"/>
    </location>
</feature>
<organism evidence="12 13">
    <name type="scientific">Artemia franciscana</name>
    <name type="common">Brine shrimp</name>
    <name type="synonym">Artemia sanfranciscana</name>
    <dbReference type="NCBI Taxonomy" id="6661"/>
    <lineage>
        <taxon>Eukaryota</taxon>
        <taxon>Metazoa</taxon>
        <taxon>Ecdysozoa</taxon>
        <taxon>Arthropoda</taxon>
        <taxon>Crustacea</taxon>
        <taxon>Branchiopoda</taxon>
        <taxon>Anostraca</taxon>
        <taxon>Artemiidae</taxon>
        <taxon>Artemia</taxon>
    </lineage>
</organism>
<evidence type="ECO:0000256" key="9">
    <source>
        <dbReference type="SAM" id="SignalP"/>
    </source>
</evidence>
<feature type="transmembrane region" description="Helical" evidence="8">
    <location>
        <begin position="1216"/>
        <end position="1233"/>
    </location>
</feature>
<dbReference type="EMBL" id="JAVRJZ010000021">
    <property type="protein sequence ID" value="KAK2705397.1"/>
    <property type="molecule type" value="Genomic_DNA"/>
</dbReference>
<dbReference type="InterPro" id="IPR013783">
    <property type="entry name" value="Ig-like_fold"/>
</dbReference>
<dbReference type="InterPro" id="IPR036179">
    <property type="entry name" value="Ig-like_dom_sf"/>
</dbReference>
<feature type="domain" description="Ig-like" evidence="10">
    <location>
        <begin position="489"/>
        <end position="576"/>
    </location>
</feature>
<keyword evidence="6" id="KW-0325">Glycoprotein</keyword>
<dbReference type="SMART" id="SM00034">
    <property type="entry name" value="CLECT"/>
    <property type="match status" value="1"/>
</dbReference>
<dbReference type="InterPro" id="IPR016187">
    <property type="entry name" value="CTDL_fold"/>
</dbReference>
<sequence length="1234" mass="139648">MKTDVKIFLLALVHIVSCSNFDQPCPKNWVPYQSSCFRFIRSPMKTRMDARRYCQGFDSELASINSLEEHSFIVKRLEEIDPTHQAWYISGRQTQPGVWNNDGDGSSMLNLDSAFLPGQEGIADRDFLVYSYSLQQLRWGMTRVDGREPFPFICEIKQSDVSLLSFIDRGFDYGLEESPPKKMIPRGPYFIKQPVSVTFDLTRRASVNELSLSCLAGGYPAPDYEWYKEDFENDQLIYRKIDPLTPGNEFYTVSGGTLMINDPVEVRDRGRYHCNATNKFGSIVSESVRLAFSFIGEFNLKRSLEVGNEHWGKAVYCDPPQYSTDVNFYWVRDYFPNFVEEDSRTFVSNDGNLYFSSLENIDIGQYSCNVLSGEGMGGRNGPFFKIEVRSSPNYQQLKFPNNFPKSFPAAPIVDDDVRLECVAFGYPVPSYKWYRRGAPLPKNSQMSNFNRVLTIKQVRLEDRGEYVCRATNNKLSEEASVTISIQSRPIFTVPLGDMHMDAGEDLVWTCEAFGIPEVSYSWYRNGVLLNATKLDFRDASRYEVRDNVLVIRNLDPQRDPAMYMCKATNQLAERYSSGQLRVLVLKPSFKKRPLPTRIYAAEGGNVTIKCRPEAAPRPKITWRKDEFLVSSGGLRTVLNSGSLFIRSISKSDEGNYSCTAENKYGMDETYGRLVVLRGPVFREQPPSRMVSFVNKREVLKCNAVADPSLDLAYIWRHNGVRIKFKTPFDPVIDHYTGTIDGRILEIHNITYAQGGTYECVAKTSVGSISAFSELVVLGPPGPPGGVQVIATTANSAVLRWTDGGSNGATIQFYMIQLRTAFNQTWRSIAENITAKEINRAFSRREAEITGLLSPFVTYEFRIAAANKAGYGPFSLPSPQSRTLPNKPYAAPRNVGGGGGKTGDLSITWTRLDREEENAPGVYYKVFWRRLAGDNPLEIPEEKEFSSAVVKDTRNIGRFVVTVDRNRKYYYTKYEVKVQAINEMGKGPESKPAVIYSAEDMPQVAPSRVVARAFNSTALNVSWTQMDNSRVKMRGKLIGFRVKYWRESDNEDSSLFYLSRRTDSWALVVGLFPNTYYRVRVMAYNSAGEGPQSEHFRERTFKKAPLRPPTTVNVIPVNPSTVGVTWRYVAPGPEEEPLQGYKVRVWESDQDMITANDTFVKIGNKLEAYVTGLTYGKRYNLRVLAYSYGGDGKMSSPTWNFRMGEEQDANTASTSSILFATFFSFVFSLLIRAAT</sequence>
<evidence type="ECO:0000256" key="8">
    <source>
        <dbReference type="SAM" id="Phobius"/>
    </source>
</evidence>
<feature type="domain" description="Fibronectin type-III" evidence="11">
    <location>
        <begin position="890"/>
        <end position="999"/>
    </location>
</feature>
<name>A0AA88HHQ9_ARTSF</name>
<dbReference type="InterPro" id="IPR003961">
    <property type="entry name" value="FN3_dom"/>
</dbReference>
<feature type="chain" id="PRO_5041706238" description="Contactin" evidence="9">
    <location>
        <begin position="19"/>
        <end position="1234"/>
    </location>
</feature>
<dbReference type="PANTHER" id="PTHR44170:SF6">
    <property type="entry name" value="CONTACTIN"/>
    <property type="match status" value="1"/>
</dbReference>
<gene>
    <name evidence="12" type="ORF">QYM36_017441</name>
</gene>
<dbReference type="InterPro" id="IPR007110">
    <property type="entry name" value="Ig-like_dom"/>
</dbReference>
<evidence type="ECO:0000256" key="7">
    <source>
        <dbReference type="ARBA" id="ARBA00023319"/>
    </source>
</evidence>
<dbReference type="CDD" id="cd00063">
    <property type="entry name" value="FN3"/>
    <property type="match status" value="4"/>
</dbReference>
<evidence type="ECO:0000256" key="2">
    <source>
        <dbReference type="ARBA" id="ARBA00022475"/>
    </source>
</evidence>
<accession>A0AA88HHQ9</accession>
<proteinExistence type="predicted"/>
<evidence type="ECO:0000256" key="1">
    <source>
        <dbReference type="ARBA" id="ARBA00004236"/>
    </source>
</evidence>
<dbReference type="InterPro" id="IPR016186">
    <property type="entry name" value="C-type_lectin-like/link_sf"/>
</dbReference>
<evidence type="ECO:0000256" key="5">
    <source>
        <dbReference type="ARBA" id="ARBA00023157"/>
    </source>
</evidence>
<dbReference type="FunFam" id="2.60.40.10:FF:001529">
    <property type="entry name" value="Cell adhesion molecule"/>
    <property type="match status" value="1"/>
</dbReference>
<comment type="subcellular location">
    <subcellularLocation>
        <location evidence="1">Cell membrane</location>
    </subcellularLocation>
</comment>
<feature type="signal peptide" evidence="9">
    <location>
        <begin position="1"/>
        <end position="18"/>
    </location>
</feature>
<dbReference type="FunFam" id="2.60.40.10:FF:000005">
    <property type="entry name" value="Neuronal cell adhesion molecule"/>
    <property type="match status" value="1"/>
</dbReference>
<evidence type="ECO:0000259" key="11">
    <source>
        <dbReference type="PROSITE" id="PS50853"/>
    </source>
</evidence>
<dbReference type="PANTHER" id="PTHR44170">
    <property type="entry name" value="PROTEIN SIDEKICK"/>
    <property type="match status" value="1"/>
</dbReference>
<keyword evidence="5" id="KW-1015">Disulfide bond</keyword>
<comment type="caution">
    <text evidence="12">The sequence shown here is derived from an EMBL/GenBank/DDBJ whole genome shotgun (WGS) entry which is preliminary data.</text>
</comment>
<dbReference type="InterPro" id="IPR036116">
    <property type="entry name" value="FN3_sf"/>
</dbReference>
<feature type="domain" description="Ig-like" evidence="10">
    <location>
        <begin position="587"/>
        <end position="674"/>
    </location>
</feature>
<dbReference type="GO" id="GO:0005886">
    <property type="term" value="C:plasma membrane"/>
    <property type="evidence" value="ECO:0007669"/>
    <property type="project" value="UniProtKB-SubCell"/>
</dbReference>
<dbReference type="FunFam" id="2.60.40.10:FF:000035">
    <property type="entry name" value="Contactin 1"/>
    <property type="match status" value="1"/>
</dbReference>
<dbReference type="FunFam" id="2.60.40.10:FF:000032">
    <property type="entry name" value="palladin isoform X1"/>
    <property type="match status" value="1"/>
</dbReference>
<dbReference type="Gene3D" id="2.60.40.10">
    <property type="entry name" value="Immunoglobulins"/>
    <property type="match status" value="10"/>
</dbReference>
<keyword evidence="2" id="KW-1003">Cell membrane</keyword>
<feature type="domain" description="Fibronectin type-III" evidence="11">
    <location>
        <begin position="1004"/>
        <end position="1103"/>
    </location>
</feature>
<keyword evidence="7" id="KW-0393">Immunoglobulin domain</keyword>
<dbReference type="AlphaFoldDB" id="A0AA88HHQ9"/>
<dbReference type="Pfam" id="PF00041">
    <property type="entry name" value="fn3"/>
    <property type="match status" value="3"/>
</dbReference>
<feature type="domain" description="Ig-like" evidence="10">
    <location>
        <begin position="307"/>
        <end position="370"/>
    </location>
</feature>
<dbReference type="SUPFAM" id="SSF56436">
    <property type="entry name" value="C-type lectin-like"/>
    <property type="match status" value="1"/>
</dbReference>
<keyword evidence="3" id="KW-0677">Repeat</keyword>
<keyword evidence="9" id="KW-0732">Signal</keyword>
<dbReference type="SUPFAM" id="SSF49265">
    <property type="entry name" value="Fibronectin type III"/>
    <property type="match status" value="2"/>
</dbReference>
<protein>
    <recommendedName>
        <fullName evidence="14">Contactin</fullName>
    </recommendedName>
</protein>
<keyword evidence="8" id="KW-0812">Transmembrane</keyword>
<dbReference type="SMART" id="SM00408">
    <property type="entry name" value="IGc2"/>
    <property type="match status" value="5"/>
</dbReference>
<keyword evidence="13" id="KW-1185">Reference proteome</keyword>
<feature type="domain" description="Ig-like" evidence="10">
    <location>
        <begin position="679"/>
        <end position="769"/>
    </location>
</feature>
<dbReference type="SMART" id="SM00060">
    <property type="entry name" value="FN3"/>
    <property type="match status" value="4"/>
</dbReference>
<dbReference type="InterPro" id="IPR001304">
    <property type="entry name" value="C-type_lectin-like"/>
</dbReference>
<feature type="domain" description="Fibronectin type-III" evidence="11">
    <location>
        <begin position="782"/>
        <end position="885"/>
    </location>
</feature>
<keyword evidence="4 8" id="KW-0472">Membrane</keyword>
<reference evidence="12" key="1">
    <citation type="submission" date="2023-07" db="EMBL/GenBank/DDBJ databases">
        <title>Chromosome-level genome assembly of Artemia franciscana.</title>
        <authorList>
            <person name="Jo E."/>
        </authorList>
    </citation>
    <scope>NUCLEOTIDE SEQUENCE</scope>
    <source>
        <tissue evidence="12">Whole body</tissue>
    </source>
</reference>
<dbReference type="GO" id="GO:0098609">
    <property type="term" value="P:cell-cell adhesion"/>
    <property type="evidence" value="ECO:0007669"/>
    <property type="project" value="TreeGrafter"/>
</dbReference>
<keyword evidence="8" id="KW-1133">Transmembrane helix</keyword>
<dbReference type="InterPro" id="IPR003599">
    <property type="entry name" value="Ig_sub"/>
</dbReference>
<dbReference type="SMART" id="SM00409">
    <property type="entry name" value="IG"/>
    <property type="match status" value="6"/>
</dbReference>
<feature type="domain" description="Ig-like" evidence="10">
    <location>
        <begin position="188"/>
        <end position="291"/>
    </location>
</feature>
<evidence type="ECO:0000256" key="6">
    <source>
        <dbReference type="ARBA" id="ARBA00023180"/>
    </source>
</evidence>
<dbReference type="FunFam" id="2.60.40.10:FF:000064">
    <property type="entry name" value="Contactin 1"/>
    <property type="match status" value="1"/>
</dbReference>
<dbReference type="CDD" id="cd00096">
    <property type="entry name" value="Ig"/>
    <property type="match status" value="1"/>
</dbReference>
<evidence type="ECO:0000256" key="4">
    <source>
        <dbReference type="ARBA" id="ARBA00023136"/>
    </source>
</evidence>
<feature type="domain" description="Fibronectin type-III" evidence="11">
    <location>
        <begin position="1107"/>
        <end position="1205"/>
    </location>
</feature>
<dbReference type="Pfam" id="PF13927">
    <property type="entry name" value="Ig_3"/>
    <property type="match status" value="4"/>
</dbReference>